<keyword evidence="2" id="KW-1185">Reference proteome</keyword>
<dbReference type="EMBL" id="MU971413">
    <property type="protein sequence ID" value="KAK9235503.1"/>
    <property type="molecule type" value="Genomic_DNA"/>
</dbReference>
<dbReference type="Proteomes" id="UP001433508">
    <property type="component" value="Unassembled WGS sequence"/>
</dbReference>
<organism evidence="1 2">
    <name type="scientific">Lipomyces kononenkoae</name>
    <name type="common">Yeast</name>
    <dbReference type="NCBI Taxonomy" id="34357"/>
    <lineage>
        <taxon>Eukaryota</taxon>
        <taxon>Fungi</taxon>
        <taxon>Dikarya</taxon>
        <taxon>Ascomycota</taxon>
        <taxon>Saccharomycotina</taxon>
        <taxon>Lipomycetes</taxon>
        <taxon>Lipomycetales</taxon>
        <taxon>Lipomycetaceae</taxon>
        <taxon>Lipomyces</taxon>
    </lineage>
</organism>
<gene>
    <name evidence="1" type="ORF">V1525DRAFT_409748</name>
</gene>
<comment type="caution">
    <text evidence="1">The sequence shown here is derived from an EMBL/GenBank/DDBJ whole genome shotgun (WGS) entry which is preliminary data.</text>
</comment>
<accession>A0ACC3SV29</accession>
<protein>
    <submittedName>
        <fullName evidence="1">Uncharacterized protein</fullName>
    </submittedName>
</protein>
<evidence type="ECO:0000313" key="2">
    <source>
        <dbReference type="Proteomes" id="UP001433508"/>
    </source>
</evidence>
<proteinExistence type="predicted"/>
<evidence type="ECO:0000313" key="1">
    <source>
        <dbReference type="EMBL" id="KAK9235503.1"/>
    </source>
</evidence>
<name>A0ACC3SV29_LIPKO</name>
<sequence>MSRHIKKHSGGPQAVDSSDESILKERRLRGKLAQKRYRDRTKQTIASLEKQNSRLESTINGMVRAFVDFHDTALGTSRPLSPKLAHALRQATVKFIECAKAAIDITEDDTATSSSVENAEQGYKTRKEITQTQSSRDKNATHEHITSFESSSPPAVQSLTSRDTPLLSSRVGQLDWNFDTRACFAHYLDYSVIEYALSCISLPRTRLSEILRIFKLSLSYHTPDQIIANLNLYRSTFDTRHAPLRHLGGAGLHYKSVEEFAIHCESLETSLAPRSLYENAKQIGIRPDMINDLSEFEGEWYDANDVEHYLRQRGIFIVEKSMNAVASLAQIRTSAIAPLDVVTTNITVPFSSGHSLSQSGAKPLNIPGYNQQGNSFYYSCDHFGFGSESTQKSSNSSTLHEQLPFDQSSSSSGSGYIPQVLLDLNLMIDVLKRTAVCLVRSPGFRKHDIDSALRASIVGFVNPA</sequence>
<reference evidence="2" key="1">
    <citation type="journal article" date="2024" name="Front. Bioeng. Biotechnol.">
        <title>Genome-scale model development and genomic sequencing of the oleaginous clade Lipomyces.</title>
        <authorList>
            <person name="Czajka J.J."/>
            <person name="Han Y."/>
            <person name="Kim J."/>
            <person name="Mondo S.J."/>
            <person name="Hofstad B.A."/>
            <person name="Robles A."/>
            <person name="Haridas S."/>
            <person name="Riley R."/>
            <person name="LaButti K."/>
            <person name="Pangilinan J."/>
            <person name="Andreopoulos W."/>
            <person name="Lipzen A."/>
            <person name="Yan J."/>
            <person name="Wang M."/>
            <person name="Ng V."/>
            <person name="Grigoriev I.V."/>
            <person name="Spatafora J.W."/>
            <person name="Magnuson J.K."/>
            <person name="Baker S.E."/>
            <person name="Pomraning K.R."/>
        </authorList>
    </citation>
    <scope>NUCLEOTIDE SEQUENCE [LARGE SCALE GENOMIC DNA]</scope>
    <source>
        <strain evidence="2">CBS 7786</strain>
    </source>
</reference>